<accession>A0A0T5VPS8</accession>
<dbReference type="RefSeq" id="WP_057932705.1">
    <property type="nucleotide sequence ID" value="NZ_LMZQ01000007.1"/>
</dbReference>
<sequence>MKTNFSLLFYLKRQKNYQFGPVAIYMRIIVNGKRVEMTSGRSCEPSQWNTVNGPEQWKERRFKIPQCLPG</sequence>
<dbReference type="Pfam" id="PF17293">
    <property type="entry name" value="Arm-DNA-bind_5"/>
    <property type="match status" value="1"/>
</dbReference>
<evidence type="ECO:0000313" key="2">
    <source>
        <dbReference type="EMBL" id="KRT15874.1"/>
    </source>
</evidence>
<keyword evidence="3" id="KW-1185">Reference proteome</keyword>
<dbReference type="OrthoDB" id="892893at2"/>
<evidence type="ECO:0000313" key="3">
    <source>
        <dbReference type="Proteomes" id="UP000051950"/>
    </source>
</evidence>
<protein>
    <recommendedName>
        <fullName evidence="1">Arm DNA-binding domain-containing protein</fullName>
    </recommendedName>
</protein>
<dbReference type="InterPro" id="IPR035386">
    <property type="entry name" value="Arm-DNA-bind_5"/>
</dbReference>
<feature type="domain" description="Arm DNA-binding" evidence="1">
    <location>
        <begin position="9"/>
        <end position="51"/>
    </location>
</feature>
<reference evidence="2 3" key="1">
    <citation type="submission" date="2015-11" db="EMBL/GenBank/DDBJ databases">
        <title>Sequence of Pedobacter ginsenosidimutans.</title>
        <authorList>
            <person name="Carson E."/>
            <person name="Keyser V."/>
            <person name="Newman J."/>
            <person name="Miller J."/>
        </authorList>
    </citation>
    <scope>NUCLEOTIDE SEQUENCE [LARGE SCALE GENOMIC DNA]</scope>
    <source>
        <strain evidence="2 3">KACC 14530</strain>
    </source>
</reference>
<name>A0A0T5VPS8_9SPHI</name>
<evidence type="ECO:0000259" key="1">
    <source>
        <dbReference type="Pfam" id="PF17293"/>
    </source>
</evidence>
<dbReference type="Proteomes" id="UP000051950">
    <property type="component" value="Unassembled WGS sequence"/>
</dbReference>
<dbReference type="EMBL" id="LMZQ01000007">
    <property type="protein sequence ID" value="KRT15874.1"/>
    <property type="molecule type" value="Genomic_DNA"/>
</dbReference>
<organism evidence="2 3">
    <name type="scientific">Pedobacter ginsenosidimutans</name>
    <dbReference type="NCBI Taxonomy" id="687842"/>
    <lineage>
        <taxon>Bacteria</taxon>
        <taxon>Pseudomonadati</taxon>
        <taxon>Bacteroidota</taxon>
        <taxon>Sphingobacteriia</taxon>
        <taxon>Sphingobacteriales</taxon>
        <taxon>Sphingobacteriaceae</taxon>
        <taxon>Pedobacter</taxon>
    </lineage>
</organism>
<proteinExistence type="predicted"/>
<gene>
    <name evidence="2" type="ORF">ASU31_12900</name>
</gene>
<comment type="caution">
    <text evidence="2">The sequence shown here is derived from an EMBL/GenBank/DDBJ whole genome shotgun (WGS) entry which is preliminary data.</text>
</comment>
<dbReference type="AlphaFoldDB" id="A0A0T5VPS8"/>